<gene>
    <name evidence="3" type="ORF">GCM10009799_51650</name>
</gene>
<sequence length="216" mass="23681">MRTTRHRVFGFLSTTVTAVLLLVLVPTAPAAAAVPPAIPTKATAQSQLNGLAVRSEGASSGYDRSLFPHWVTISGTCNAREYVLRRDGSNVRTDDQCRATSGSWYSEFDGISTNDPSTFDIDHLVPLAEAWRSGADKWSTTKRRDFANDVDSPVLWAVTASSNRVKGDKDPAEWMPPRTAIHCAYAKAWINVKYRYGLAVNSSEKSALQSTLNKRC</sequence>
<comment type="caution">
    <text evidence="3">The sequence shown here is derived from an EMBL/GenBank/DDBJ whole genome shotgun (WGS) entry which is preliminary data.</text>
</comment>
<protein>
    <submittedName>
        <fullName evidence="3">HNH endonuclease family protein</fullName>
    </submittedName>
</protein>
<keyword evidence="4" id="KW-1185">Reference proteome</keyword>
<evidence type="ECO:0000256" key="1">
    <source>
        <dbReference type="SAM" id="SignalP"/>
    </source>
</evidence>
<name>A0ABN2TQD8_9ACTN</name>
<dbReference type="InterPro" id="IPR011089">
    <property type="entry name" value="GmrSD_C"/>
</dbReference>
<dbReference type="EMBL" id="BAAAPC010000036">
    <property type="protein sequence ID" value="GAA2017262.1"/>
    <property type="molecule type" value="Genomic_DNA"/>
</dbReference>
<keyword evidence="1" id="KW-0732">Signal</keyword>
<feature type="signal peptide" evidence="1">
    <location>
        <begin position="1"/>
        <end position="32"/>
    </location>
</feature>
<feature type="domain" description="GmrSD restriction endonucleases C-terminal" evidence="2">
    <location>
        <begin position="107"/>
        <end position="208"/>
    </location>
</feature>
<keyword evidence="3" id="KW-0540">Nuclease</keyword>
<proteinExistence type="predicted"/>
<feature type="chain" id="PRO_5045477320" evidence="1">
    <location>
        <begin position="33"/>
        <end position="216"/>
    </location>
</feature>
<evidence type="ECO:0000313" key="4">
    <source>
        <dbReference type="Proteomes" id="UP001501585"/>
    </source>
</evidence>
<dbReference type="PANTHER" id="PTHR24094">
    <property type="entry name" value="SECRETED PROTEIN"/>
    <property type="match status" value="1"/>
</dbReference>
<dbReference type="Pfam" id="PF07510">
    <property type="entry name" value="GmrSD_C"/>
    <property type="match status" value="1"/>
</dbReference>
<organism evidence="3 4">
    <name type="scientific">Nocardiopsis rhodophaea</name>
    <dbReference type="NCBI Taxonomy" id="280238"/>
    <lineage>
        <taxon>Bacteria</taxon>
        <taxon>Bacillati</taxon>
        <taxon>Actinomycetota</taxon>
        <taxon>Actinomycetes</taxon>
        <taxon>Streptosporangiales</taxon>
        <taxon>Nocardiopsidaceae</taxon>
        <taxon>Nocardiopsis</taxon>
    </lineage>
</organism>
<evidence type="ECO:0000313" key="3">
    <source>
        <dbReference type="EMBL" id="GAA2017262.1"/>
    </source>
</evidence>
<dbReference type="GO" id="GO:0004519">
    <property type="term" value="F:endonuclease activity"/>
    <property type="evidence" value="ECO:0007669"/>
    <property type="project" value="UniProtKB-KW"/>
</dbReference>
<dbReference type="Proteomes" id="UP001501585">
    <property type="component" value="Unassembled WGS sequence"/>
</dbReference>
<dbReference type="RefSeq" id="WP_344165712.1">
    <property type="nucleotide sequence ID" value="NZ_BAAAPC010000036.1"/>
</dbReference>
<accession>A0ABN2TQD8</accession>
<keyword evidence="3" id="KW-0255">Endonuclease</keyword>
<evidence type="ECO:0000259" key="2">
    <source>
        <dbReference type="Pfam" id="PF07510"/>
    </source>
</evidence>
<keyword evidence="3" id="KW-0378">Hydrolase</keyword>
<reference evidence="3 4" key="1">
    <citation type="journal article" date="2019" name="Int. J. Syst. Evol. Microbiol.">
        <title>The Global Catalogue of Microorganisms (GCM) 10K type strain sequencing project: providing services to taxonomists for standard genome sequencing and annotation.</title>
        <authorList>
            <consortium name="The Broad Institute Genomics Platform"/>
            <consortium name="The Broad Institute Genome Sequencing Center for Infectious Disease"/>
            <person name="Wu L."/>
            <person name="Ma J."/>
        </authorList>
    </citation>
    <scope>NUCLEOTIDE SEQUENCE [LARGE SCALE GENOMIC DNA]</scope>
    <source>
        <strain evidence="3 4">JCM 15313</strain>
    </source>
</reference>
<dbReference type="PANTHER" id="PTHR24094:SF15">
    <property type="entry name" value="AMP-DEPENDENT SYNTHETASE_LIGASE DOMAIN-CONTAINING PROTEIN-RELATED"/>
    <property type="match status" value="1"/>
</dbReference>